<dbReference type="GO" id="GO:0051087">
    <property type="term" value="F:protein-folding chaperone binding"/>
    <property type="evidence" value="ECO:0007669"/>
    <property type="project" value="InterPro"/>
</dbReference>
<feature type="region of interest" description="Disordered" evidence="1">
    <location>
        <begin position="198"/>
        <end position="222"/>
    </location>
</feature>
<protein>
    <recommendedName>
        <fullName evidence="5">CS domain-containing protein</fullName>
    </recommendedName>
</protein>
<organism evidence="4">
    <name type="scientific">Craspedostauros australis</name>
    <dbReference type="NCBI Taxonomy" id="1486917"/>
    <lineage>
        <taxon>Eukaryota</taxon>
        <taxon>Sar</taxon>
        <taxon>Stramenopiles</taxon>
        <taxon>Ochrophyta</taxon>
        <taxon>Bacillariophyta</taxon>
        <taxon>Bacillariophyceae</taxon>
        <taxon>Bacillariophycidae</taxon>
        <taxon>Naviculales</taxon>
        <taxon>Naviculaceae</taxon>
        <taxon>Craspedostauros</taxon>
    </lineage>
</organism>
<evidence type="ECO:0000256" key="1">
    <source>
        <dbReference type="SAM" id="MobiDB-lite"/>
    </source>
</evidence>
<dbReference type="EMBL" id="HBEF01010654">
    <property type="protein sequence ID" value="CAD8334606.1"/>
    <property type="molecule type" value="Transcribed_RNA"/>
</dbReference>
<dbReference type="CDD" id="cd06463">
    <property type="entry name" value="p23_like"/>
    <property type="match status" value="1"/>
</dbReference>
<dbReference type="Pfam" id="PF04969">
    <property type="entry name" value="CS"/>
    <property type="match status" value="1"/>
</dbReference>
<evidence type="ECO:0000313" key="4">
    <source>
        <dbReference type="EMBL" id="CAD8334606.1"/>
    </source>
</evidence>
<dbReference type="AlphaFoldDB" id="A0A7R9WVJ4"/>
<proteinExistence type="predicted"/>
<dbReference type="PANTHER" id="PTHR45862">
    <property type="entry name" value="PROTEIN SGT1 HOMOLOG"/>
    <property type="match status" value="1"/>
</dbReference>
<name>A0A7R9WVJ4_9STRA</name>
<dbReference type="SUPFAM" id="SSF49764">
    <property type="entry name" value="HSP20-like chaperones"/>
    <property type="match status" value="1"/>
</dbReference>
<feature type="domain" description="SGS" evidence="2">
    <location>
        <begin position="116"/>
        <end position="213"/>
    </location>
</feature>
<dbReference type="InterPro" id="IPR008978">
    <property type="entry name" value="HSP20-like_chaperone"/>
</dbReference>
<dbReference type="PROSITE" id="PS51048">
    <property type="entry name" value="SGS"/>
    <property type="match status" value="1"/>
</dbReference>
<dbReference type="Gene3D" id="2.60.40.790">
    <property type="match status" value="1"/>
</dbReference>
<reference evidence="4" key="1">
    <citation type="submission" date="2021-01" db="EMBL/GenBank/DDBJ databases">
        <authorList>
            <person name="Corre E."/>
            <person name="Pelletier E."/>
            <person name="Niang G."/>
            <person name="Scheremetjew M."/>
            <person name="Finn R."/>
            <person name="Kale V."/>
            <person name="Holt S."/>
            <person name="Cochrane G."/>
            <person name="Meng A."/>
            <person name="Brown T."/>
            <person name="Cohen L."/>
        </authorList>
    </citation>
    <scope>NUCLEOTIDE SEQUENCE</scope>
    <source>
        <strain evidence="4">CCMP3328</strain>
    </source>
</reference>
<feature type="domain" description="CS" evidence="3">
    <location>
        <begin position="1"/>
        <end position="89"/>
    </location>
</feature>
<evidence type="ECO:0000259" key="2">
    <source>
        <dbReference type="PROSITE" id="PS51048"/>
    </source>
</evidence>
<sequence>MPKYQWWQNDKFLTISILEPNVSAADIGVTFEPKRLVITLQKGNANFTVIAGSLYSEINPEKSKTVIKTEKVLVKLRKVDEKFEWRELVGKEDKRDAVKPANTTKAAAKDGEIPIVKESAKTRPYASHRDWDAIEKTLDKEESDEKPVGDEAMNKLFQTIYKDADENTKRAMIKSYQTSGGTVLSTNWDEVAKKDYEKERTAPKGVEWKSWEGKKLPMQDDD</sequence>
<dbReference type="Pfam" id="PF05002">
    <property type="entry name" value="SGS"/>
    <property type="match status" value="1"/>
</dbReference>
<dbReference type="InterPro" id="IPR044563">
    <property type="entry name" value="Sgt1-like"/>
</dbReference>
<gene>
    <name evidence="4" type="ORF">CAUS1442_LOCUS6711</name>
</gene>
<dbReference type="InterPro" id="IPR007052">
    <property type="entry name" value="CS_dom"/>
</dbReference>
<accession>A0A7R9WVJ4</accession>
<dbReference type="PROSITE" id="PS51203">
    <property type="entry name" value="CS"/>
    <property type="match status" value="1"/>
</dbReference>
<evidence type="ECO:0000259" key="3">
    <source>
        <dbReference type="PROSITE" id="PS51203"/>
    </source>
</evidence>
<evidence type="ECO:0008006" key="5">
    <source>
        <dbReference type="Google" id="ProtNLM"/>
    </source>
</evidence>
<dbReference type="InterPro" id="IPR007699">
    <property type="entry name" value="SGS_dom"/>
</dbReference>